<dbReference type="Pfam" id="PF07501">
    <property type="entry name" value="G5"/>
    <property type="match status" value="1"/>
</dbReference>
<gene>
    <name evidence="4" type="primary">rpf2</name>
    <name evidence="4" type="ORF">G6CMJM_00204</name>
</gene>
<keyword evidence="2" id="KW-0812">Transmembrane</keyword>
<sequence length="400" mass="45060">MWSKKVLQPIYFYRKRITIVAFITILSLLFLNLITPTKINSAVASGNGDKLLTIFEDGKRFSFKTSAKTVREALAEQKISLEEHDHIEPSLNDELDGVEYNINIYRAMPVIIKDNNYKVKVLSSSKVASKIVSDAGIKLYDEDKVELIPSTNPAEDGTSTVLNITRAKLVKVDLYGKETEFRTRAATVADFLKEKNIKLEEQDGISVEKTEKISNGQHFRIWRNGKQTITNEEDVDFEVEKIKDSEKEAGYKQVKEAGEKGKKTVTYEIEMQNGKEVSRKKINESQTKAPKKQIEVVGFKQANLSYTGGGNKTEWLSASNIPQSEWGYADWLVSKESGWNPNSTNRSSGACGLAQALPCSKVGADPYNPVNSLNWMNNYVMRRYGSWANAVNHSKTKGWY</sequence>
<dbReference type="Proteomes" id="UP001190925">
    <property type="component" value="Unassembled WGS sequence"/>
</dbReference>
<keyword evidence="4" id="KW-0378">Hydrolase</keyword>
<dbReference type="EC" id="3.-.-.-" evidence="4"/>
<comment type="caution">
    <text evidence="4">The sequence shown here is derived from an EMBL/GenBank/DDBJ whole genome shotgun (WGS) entry which is preliminary data.</text>
</comment>
<reference evidence="4 5" key="2">
    <citation type="journal article" date="2020" name="Cell Rep.">
        <title>Acquisition and Adaptation of Ultra-small Parasitic Reduced Genome Bacteria to Mammalian Hosts.</title>
        <authorList>
            <person name="McLean J.S."/>
            <person name="Bor B."/>
            <person name="Kerns K.A."/>
            <person name="Liu Q."/>
            <person name="To T.T."/>
            <person name="Solden L."/>
            <person name="Hendrickson E.L."/>
            <person name="Wrighton K."/>
            <person name="Shi W."/>
            <person name="He X."/>
        </authorList>
    </citation>
    <scope>NUCLEOTIDE SEQUENCE [LARGE SCALE GENOMIC DNA]</scope>
    <source>
        <strain evidence="4 5">TM7_CMJM_G6_1_HOT_870</strain>
    </source>
</reference>
<dbReference type="RefSeq" id="WP_129718626.1">
    <property type="nucleotide sequence ID" value="NZ_PRLK01000002.1"/>
</dbReference>
<feature type="domain" description="G5" evidence="3">
    <location>
        <begin position="221"/>
        <end position="301"/>
    </location>
</feature>
<dbReference type="InterPro" id="IPR007137">
    <property type="entry name" value="DUF348"/>
</dbReference>
<proteinExistence type="predicted"/>
<dbReference type="EMBL" id="PRLK01000002">
    <property type="protein sequence ID" value="RYC72868.1"/>
    <property type="molecule type" value="Genomic_DNA"/>
</dbReference>
<keyword evidence="2" id="KW-0472">Membrane</keyword>
<evidence type="ECO:0000313" key="5">
    <source>
        <dbReference type="Proteomes" id="UP001190925"/>
    </source>
</evidence>
<dbReference type="SMART" id="SM01208">
    <property type="entry name" value="G5"/>
    <property type="match status" value="1"/>
</dbReference>
<dbReference type="Gene3D" id="2.20.230.10">
    <property type="entry name" value="Resuscitation-promoting factor rpfb"/>
    <property type="match status" value="1"/>
</dbReference>
<dbReference type="Pfam" id="PF03990">
    <property type="entry name" value="DUF348"/>
    <property type="match status" value="2"/>
</dbReference>
<protein>
    <submittedName>
        <fullName evidence="4">Resuscitation-promoting factor Rpf2</fullName>
        <ecNumber evidence="4">3.-.-.-</ecNumber>
    </submittedName>
</protein>
<keyword evidence="2" id="KW-1133">Transmembrane helix</keyword>
<feature type="transmembrane region" description="Helical" evidence="2">
    <location>
        <begin position="12"/>
        <end position="34"/>
    </location>
</feature>
<reference evidence="4 5" key="1">
    <citation type="journal article" date="2018" name="bioRxiv">
        <title>Evidence of independent acquisition and adaption of ultra-small bacteria to human hosts across the highly diverse yet reduced genomes of the phylum Saccharibacteria.</title>
        <authorList>
            <person name="McLean J.S."/>
            <person name="Bor B."/>
            <person name="To T.T."/>
            <person name="Liu Q."/>
            <person name="Kearns K.A."/>
            <person name="Solden L.M."/>
            <person name="Wrighton K.C."/>
            <person name="He X."/>
            <person name="Shi W."/>
        </authorList>
    </citation>
    <scope>NUCLEOTIDE SEQUENCE [LARGE SCALE GENOMIC DNA]</scope>
    <source>
        <strain evidence="4 5">TM7_CMJM_G6_1_HOT_870</strain>
    </source>
</reference>
<organism evidence="4 5">
    <name type="scientific">Candidatus Nanogingivalis gingivitcus</name>
    <dbReference type="NCBI Taxonomy" id="2171992"/>
    <lineage>
        <taxon>Bacteria</taxon>
        <taxon>Candidatus Saccharimonadota</taxon>
        <taxon>Candidatus Nanosyncoccalia</taxon>
        <taxon>Candidatus Nanogingivales</taxon>
        <taxon>Candidatus Nanogingivalaceae</taxon>
        <taxon>Candidatus Nanogingivalis</taxon>
    </lineage>
</organism>
<dbReference type="PROSITE" id="PS51109">
    <property type="entry name" value="G5"/>
    <property type="match status" value="1"/>
</dbReference>
<evidence type="ECO:0000256" key="2">
    <source>
        <dbReference type="SAM" id="Phobius"/>
    </source>
</evidence>
<accession>A0ABY0FIW5</accession>
<name>A0ABY0FIW5_9BACT</name>
<evidence type="ECO:0000256" key="1">
    <source>
        <dbReference type="ARBA" id="ARBA00022729"/>
    </source>
</evidence>
<keyword evidence="5" id="KW-1185">Reference proteome</keyword>
<evidence type="ECO:0000313" key="4">
    <source>
        <dbReference type="EMBL" id="RYC72868.1"/>
    </source>
</evidence>
<dbReference type="GO" id="GO:0016787">
    <property type="term" value="F:hydrolase activity"/>
    <property type="evidence" value="ECO:0007669"/>
    <property type="project" value="UniProtKB-KW"/>
</dbReference>
<keyword evidence="1" id="KW-0732">Signal</keyword>
<evidence type="ECO:0000259" key="3">
    <source>
        <dbReference type="PROSITE" id="PS51109"/>
    </source>
</evidence>
<dbReference type="InterPro" id="IPR011098">
    <property type="entry name" value="G5_dom"/>
</dbReference>